<dbReference type="AlphaFoldDB" id="T1HDF7"/>
<proteinExistence type="predicted"/>
<dbReference type="VEuPathDB" id="VectorBase:RPRC002074"/>
<keyword evidence="2" id="KW-1185">Reference proteome</keyword>
<dbReference type="HOGENOM" id="CLU_2783277_0_0_1"/>
<dbReference type="PROSITE" id="PS50878">
    <property type="entry name" value="RT_POL"/>
    <property type="match status" value="1"/>
</dbReference>
<dbReference type="InterPro" id="IPR000477">
    <property type="entry name" value="RT_dom"/>
</dbReference>
<accession>T1HDF7</accession>
<name>T1HDF7_RHOPR</name>
<sequence>MASFVISGESSVSDEVLVTRGVLQGEILSPLLFSLFISDIVEYFTAKGARGININKDKDLIMTLYADDM</sequence>
<dbReference type="EMBL" id="ACPB03034314">
    <property type="status" value="NOT_ANNOTATED_CDS"/>
    <property type="molecule type" value="Genomic_DNA"/>
</dbReference>
<dbReference type="EnsemblMetazoa" id="RPRC002074-RA">
    <property type="protein sequence ID" value="RPRC002074-PA"/>
    <property type="gene ID" value="RPRC002074"/>
</dbReference>
<protein>
    <submittedName>
        <fullName evidence="1">Reverse transcriptase domain-containing protein</fullName>
    </submittedName>
</protein>
<reference evidence="1" key="1">
    <citation type="submission" date="2015-05" db="UniProtKB">
        <authorList>
            <consortium name="EnsemblMetazoa"/>
        </authorList>
    </citation>
    <scope>IDENTIFICATION</scope>
</reference>
<organism evidence="1 2">
    <name type="scientific">Rhodnius prolixus</name>
    <name type="common">Triatomid bug</name>
    <dbReference type="NCBI Taxonomy" id="13249"/>
    <lineage>
        <taxon>Eukaryota</taxon>
        <taxon>Metazoa</taxon>
        <taxon>Ecdysozoa</taxon>
        <taxon>Arthropoda</taxon>
        <taxon>Hexapoda</taxon>
        <taxon>Insecta</taxon>
        <taxon>Pterygota</taxon>
        <taxon>Neoptera</taxon>
        <taxon>Paraneoptera</taxon>
        <taxon>Hemiptera</taxon>
        <taxon>Heteroptera</taxon>
        <taxon>Panheteroptera</taxon>
        <taxon>Cimicomorpha</taxon>
        <taxon>Reduviidae</taxon>
        <taxon>Triatominae</taxon>
        <taxon>Rhodnius</taxon>
    </lineage>
</organism>
<evidence type="ECO:0000313" key="2">
    <source>
        <dbReference type="Proteomes" id="UP000015103"/>
    </source>
</evidence>
<dbReference type="Proteomes" id="UP000015103">
    <property type="component" value="Unassembled WGS sequence"/>
</dbReference>
<dbReference type="InParanoid" id="T1HDF7"/>
<evidence type="ECO:0000313" key="1">
    <source>
        <dbReference type="EnsemblMetazoa" id="RPRC002074-PA"/>
    </source>
</evidence>